<organism evidence="3 5">
    <name type="scientific">Acidithiobacillus thiooxidans</name>
    <name type="common">Thiobacillus thiooxidans</name>
    <dbReference type="NCBI Taxonomy" id="930"/>
    <lineage>
        <taxon>Bacteria</taxon>
        <taxon>Pseudomonadati</taxon>
        <taxon>Pseudomonadota</taxon>
        <taxon>Acidithiobacillia</taxon>
        <taxon>Acidithiobacillales</taxon>
        <taxon>Acidithiobacillaceae</taxon>
        <taxon>Acidithiobacillus</taxon>
    </lineage>
</organism>
<evidence type="ECO:0000313" key="4">
    <source>
        <dbReference type="EMBL" id="OCX72716.1"/>
    </source>
</evidence>
<reference evidence="3 5" key="1">
    <citation type="journal article" date="2016" name="Int. J. Mol. Sci.">
        <title>Comparative genomics of the extreme acidophile Acidithiobacillus thiooxidans reveals intraspecific divergence and niche adaptation.</title>
        <authorList>
            <person name="Zhang X."/>
            <person name="Feng X."/>
            <person name="Tao J."/>
            <person name="Ma L."/>
            <person name="Xiao Y."/>
            <person name="Liang Y."/>
            <person name="Liu X."/>
            <person name="Yin H."/>
        </authorList>
    </citation>
    <scope>NUCLEOTIDE SEQUENCE [LARGE SCALE GENOMIC DNA]</scope>
    <source>
        <strain evidence="3 5">A02</strain>
        <strain evidence="4">DXS-W</strain>
    </source>
</reference>
<dbReference type="PROSITE" id="PS51257">
    <property type="entry name" value="PROKAR_LIPOPROTEIN"/>
    <property type="match status" value="1"/>
</dbReference>
<dbReference type="PANTHER" id="PTHR37944">
    <property type="entry name" value="PORIN B"/>
    <property type="match status" value="1"/>
</dbReference>
<accession>A0A1C2IMM5</accession>
<dbReference type="InterPro" id="IPR038673">
    <property type="entry name" value="OprB_sf"/>
</dbReference>
<dbReference type="GO" id="GO:0016020">
    <property type="term" value="C:membrane"/>
    <property type="evidence" value="ECO:0007669"/>
    <property type="project" value="InterPro"/>
</dbReference>
<dbReference type="PANTHER" id="PTHR37944:SF1">
    <property type="entry name" value="PORIN B"/>
    <property type="match status" value="1"/>
</dbReference>
<dbReference type="eggNOG" id="COG3659">
    <property type="taxonomic scope" value="Bacteria"/>
</dbReference>
<feature type="chain" id="PRO_5009362360" evidence="2">
    <location>
        <begin position="29"/>
        <end position="416"/>
    </location>
</feature>
<keyword evidence="2" id="KW-0732">Signal</keyword>
<dbReference type="Pfam" id="PF04966">
    <property type="entry name" value="OprB"/>
    <property type="match status" value="1"/>
</dbReference>
<evidence type="ECO:0000313" key="6">
    <source>
        <dbReference type="Proteomes" id="UP000095008"/>
    </source>
</evidence>
<dbReference type="Proteomes" id="UP000094893">
    <property type="component" value="Unassembled WGS sequence"/>
</dbReference>
<dbReference type="STRING" id="930.GCA_002079865_04148"/>
<dbReference type="AlphaFoldDB" id="A0A1C2IMM5"/>
<dbReference type="EMBL" id="LWSA01000186">
    <property type="protein sequence ID" value="OCX70857.1"/>
    <property type="molecule type" value="Genomic_DNA"/>
</dbReference>
<dbReference type="GO" id="GO:0008643">
    <property type="term" value="P:carbohydrate transport"/>
    <property type="evidence" value="ECO:0007669"/>
    <property type="project" value="InterPro"/>
</dbReference>
<dbReference type="GO" id="GO:0015288">
    <property type="term" value="F:porin activity"/>
    <property type="evidence" value="ECO:0007669"/>
    <property type="project" value="InterPro"/>
</dbReference>
<comment type="caution">
    <text evidence="3">The sequence shown here is derived from an EMBL/GenBank/DDBJ whole genome shotgun (WGS) entry which is preliminary data.</text>
</comment>
<sequence>MSRLSFSVATALCAASFLGCPVIGYADAADSNPESSIPNTPGLSAKYLPAYTHIGNGLSWAGHLDSEIFSNFSGGIKQGSEGNIVGQIGAEYDTDKAGLWKGGKFTLSLMGIYSSGIQQNYSGDIQTASNIWAPNAIRFYDAAYRQRWNDWLNTRVGYMDVNYYFDVAANALQLINSSFGMSPTITVNVPGTATYPYSGLGLLVSTHTQNVSNKLAVFQGDPQHQTSAFERGYMALWEGALHWGHKADEDMEDNTDEYGQYEIKIGAWRYQQANPELYGLSPSTAGAYGIVEGNWTLPDERQLGAFLQAGAAPQNFNPVPWYLGVGLRLGHPFADRPDDSISIGMARAWLRPEAVAAGLDVEPASIHHAETSYELTYLAKVTEHINIQPDLQYIQHPSGYYPDALVGILRLHLEFF</sequence>
<dbReference type="EMBL" id="LWRY01000103">
    <property type="protein sequence ID" value="OCX72716.1"/>
    <property type="molecule type" value="Genomic_DNA"/>
</dbReference>
<dbReference type="OrthoDB" id="5755240at2"/>
<dbReference type="RefSeq" id="WP_024893021.1">
    <property type="nucleotide sequence ID" value="NZ_LWRY01000103.1"/>
</dbReference>
<evidence type="ECO:0000313" key="3">
    <source>
        <dbReference type="EMBL" id="OCX70857.1"/>
    </source>
</evidence>
<gene>
    <name evidence="4" type="ORF">A6M23_09385</name>
    <name evidence="3" type="ORF">A6P07_13215</name>
</gene>
<name>A0A1C2IMM5_ACITH</name>
<dbReference type="Gene3D" id="2.40.160.180">
    <property type="entry name" value="Carbohydrate-selective porin OprB"/>
    <property type="match status" value="1"/>
</dbReference>
<feature type="signal peptide" evidence="2">
    <location>
        <begin position="1"/>
        <end position="28"/>
    </location>
</feature>
<comment type="similarity">
    <text evidence="1 2">Belongs to the OprB family.</text>
</comment>
<dbReference type="Proteomes" id="UP000095008">
    <property type="component" value="Unassembled WGS sequence"/>
</dbReference>
<keyword evidence="6" id="KW-1185">Reference proteome</keyword>
<proteinExistence type="inferred from homology"/>
<evidence type="ECO:0000256" key="2">
    <source>
        <dbReference type="RuleBase" id="RU363072"/>
    </source>
</evidence>
<protein>
    <submittedName>
        <fullName evidence="3">Porin</fullName>
    </submittedName>
</protein>
<dbReference type="InterPro" id="IPR007049">
    <property type="entry name" value="Carb-sel_porin_OprB"/>
</dbReference>
<dbReference type="InterPro" id="IPR052932">
    <property type="entry name" value="OprB_Porin"/>
</dbReference>
<evidence type="ECO:0000313" key="5">
    <source>
        <dbReference type="Proteomes" id="UP000094893"/>
    </source>
</evidence>
<evidence type="ECO:0000256" key="1">
    <source>
        <dbReference type="ARBA" id="ARBA00008769"/>
    </source>
</evidence>